<feature type="transmembrane region" description="Helical" evidence="7">
    <location>
        <begin position="253"/>
        <end position="275"/>
    </location>
</feature>
<dbReference type="PANTHER" id="PTHR43394:SF1">
    <property type="entry name" value="ATP-BINDING CASSETTE SUB-FAMILY B MEMBER 10, MITOCHONDRIAL"/>
    <property type="match status" value="1"/>
</dbReference>
<dbReference type="InterPro" id="IPR003439">
    <property type="entry name" value="ABC_transporter-like_ATP-bd"/>
</dbReference>
<evidence type="ECO:0000313" key="11">
    <source>
        <dbReference type="Proteomes" id="UP001597295"/>
    </source>
</evidence>
<dbReference type="InterPro" id="IPR003593">
    <property type="entry name" value="AAA+_ATPase"/>
</dbReference>
<dbReference type="InterPro" id="IPR039421">
    <property type="entry name" value="Type_1_exporter"/>
</dbReference>
<dbReference type="SMART" id="SM00382">
    <property type="entry name" value="AAA"/>
    <property type="match status" value="1"/>
</dbReference>
<sequence>MILLAIDRLLLSYDRYYRWRLGLILLLSTLQTALIVLRPMPVKFLVDPQGADWSRELVSLSGSTQALLIFVALAACLEIAIFTLRVTQENRSTGLSERFIRLIRGDIAANLLRGPYRSVAALGLGRVIAAASGDVVVVQNLIKDVVVGATLAAFQLLLMLAVIATLHPSLFFVLLAEIAVLSLLIWLYANWRKSAFLAQMANQEQFLSWLGAMQSRTLDIRFGEVRATFFGRTLDLIRRQFQAGTLLWRRQSLYFAGVELFVGLASAACLALLFLESQGDSSSLGTMLVFLYYAMLIFPCLSRLGEAAPLLTDARNAYGRLSTTLAVHRDKVARDEAPGFGAIELQGVGLKTESGDWILKDVNLRIEPGEQVAFLGESGSGKSTLLGMILGLVQPTEGEVLINGRPLVDMTLADRKRFFFFQRSSAAFFSGSVAENMDPGHSCADADWPALLADSRLTERLRSAPQGLETLMSERGDPFSQGEGQRIAIARAMTTRAPCIILDEALNSLDAVGETAVTAALHRRLTGRTLLAISHRRDVAESFRRIIEVAAGRIVADRAGNH</sequence>
<dbReference type="InterPro" id="IPR011527">
    <property type="entry name" value="ABC1_TM_dom"/>
</dbReference>
<dbReference type="EMBL" id="JBHUIP010000003">
    <property type="protein sequence ID" value="MFD2261952.1"/>
    <property type="molecule type" value="Genomic_DNA"/>
</dbReference>
<feature type="domain" description="ABC transmembrane type-1" evidence="9">
    <location>
        <begin position="23"/>
        <end position="313"/>
    </location>
</feature>
<keyword evidence="6 7" id="KW-0472">Membrane</keyword>
<feature type="transmembrane region" description="Helical" evidence="7">
    <location>
        <begin position="21"/>
        <end position="40"/>
    </location>
</feature>
<dbReference type="PANTHER" id="PTHR43394">
    <property type="entry name" value="ATP-DEPENDENT PERMEASE MDL1, MITOCHONDRIAL"/>
    <property type="match status" value="1"/>
</dbReference>
<comment type="subcellular location">
    <subcellularLocation>
        <location evidence="1">Cell membrane</location>
        <topology evidence="1">Multi-pass membrane protein</topology>
    </subcellularLocation>
</comment>
<evidence type="ECO:0000256" key="5">
    <source>
        <dbReference type="ARBA" id="ARBA00022989"/>
    </source>
</evidence>
<feature type="transmembrane region" description="Helical" evidence="7">
    <location>
        <begin position="170"/>
        <end position="189"/>
    </location>
</feature>
<organism evidence="10 11">
    <name type="scientific">Lacibacterium aquatile</name>
    <dbReference type="NCBI Taxonomy" id="1168082"/>
    <lineage>
        <taxon>Bacteria</taxon>
        <taxon>Pseudomonadati</taxon>
        <taxon>Pseudomonadota</taxon>
        <taxon>Alphaproteobacteria</taxon>
        <taxon>Rhodospirillales</taxon>
        <taxon>Rhodospirillaceae</taxon>
    </lineage>
</organism>
<evidence type="ECO:0000256" key="3">
    <source>
        <dbReference type="ARBA" id="ARBA00022741"/>
    </source>
</evidence>
<dbReference type="Pfam" id="PF00005">
    <property type="entry name" value="ABC_tran"/>
    <property type="match status" value="1"/>
</dbReference>
<keyword evidence="5 7" id="KW-1133">Transmembrane helix</keyword>
<dbReference type="InterPro" id="IPR027417">
    <property type="entry name" value="P-loop_NTPase"/>
</dbReference>
<protein>
    <submittedName>
        <fullName evidence="10">ATP-binding cassette domain-containing protein</fullName>
    </submittedName>
</protein>
<evidence type="ECO:0000256" key="4">
    <source>
        <dbReference type="ARBA" id="ARBA00022840"/>
    </source>
</evidence>
<feature type="transmembrane region" description="Helical" evidence="7">
    <location>
        <begin position="281"/>
        <end position="301"/>
    </location>
</feature>
<evidence type="ECO:0000256" key="6">
    <source>
        <dbReference type="ARBA" id="ARBA00023136"/>
    </source>
</evidence>
<dbReference type="Gene3D" id="3.40.50.300">
    <property type="entry name" value="P-loop containing nucleotide triphosphate hydrolases"/>
    <property type="match status" value="1"/>
</dbReference>
<evidence type="ECO:0000259" key="8">
    <source>
        <dbReference type="PROSITE" id="PS50893"/>
    </source>
</evidence>
<dbReference type="PROSITE" id="PS50893">
    <property type="entry name" value="ABC_TRANSPORTER_2"/>
    <property type="match status" value="1"/>
</dbReference>
<comment type="caution">
    <text evidence="10">The sequence shown here is derived from an EMBL/GenBank/DDBJ whole genome shotgun (WGS) entry which is preliminary data.</text>
</comment>
<gene>
    <name evidence="10" type="ORF">ACFSM5_03570</name>
</gene>
<evidence type="ECO:0000256" key="2">
    <source>
        <dbReference type="ARBA" id="ARBA00022692"/>
    </source>
</evidence>
<feature type="transmembrane region" description="Helical" evidence="7">
    <location>
        <begin position="60"/>
        <end position="84"/>
    </location>
</feature>
<dbReference type="RefSeq" id="WP_379874865.1">
    <property type="nucleotide sequence ID" value="NZ_JBHUIP010000003.1"/>
</dbReference>
<dbReference type="GO" id="GO:0005524">
    <property type="term" value="F:ATP binding"/>
    <property type="evidence" value="ECO:0007669"/>
    <property type="project" value="UniProtKB-KW"/>
</dbReference>
<evidence type="ECO:0000313" key="10">
    <source>
        <dbReference type="EMBL" id="MFD2261952.1"/>
    </source>
</evidence>
<keyword evidence="3" id="KW-0547">Nucleotide-binding</keyword>
<accession>A0ABW5DLH0</accession>
<keyword evidence="11" id="KW-1185">Reference proteome</keyword>
<dbReference type="SUPFAM" id="SSF90123">
    <property type="entry name" value="ABC transporter transmembrane region"/>
    <property type="match status" value="1"/>
</dbReference>
<keyword evidence="2 7" id="KW-0812">Transmembrane</keyword>
<keyword evidence="4 10" id="KW-0067">ATP-binding</keyword>
<evidence type="ECO:0000256" key="7">
    <source>
        <dbReference type="SAM" id="Phobius"/>
    </source>
</evidence>
<dbReference type="SUPFAM" id="SSF52540">
    <property type="entry name" value="P-loop containing nucleoside triphosphate hydrolases"/>
    <property type="match status" value="1"/>
</dbReference>
<evidence type="ECO:0000256" key="1">
    <source>
        <dbReference type="ARBA" id="ARBA00004651"/>
    </source>
</evidence>
<dbReference type="PROSITE" id="PS50929">
    <property type="entry name" value="ABC_TM1F"/>
    <property type="match status" value="1"/>
</dbReference>
<reference evidence="11" key="1">
    <citation type="journal article" date="2019" name="Int. J. Syst. Evol. Microbiol.">
        <title>The Global Catalogue of Microorganisms (GCM) 10K type strain sequencing project: providing services to taxonomists for standard genome sequencing and annotation.</title>
        <authorList>
            <consortium name="The Broad Institute Genomics Platform"/>
            <consortium name="The Broad Institute Genome Sequencing Center for Infectious Disease"/>
            <person name="Wu L."/>
            <person name="Ma J."/>
        </authorList>
    </citation>
    <scope>NUCLEOTIDE SEQUENCE [LARGE SCALE GENOMIC DNA]</scope>
    <source>
        <strain evidence="11">CGMCC 1.19062</strain>
    </source>
</reference>
<feature type="domain" description="ABC transporter" evidence="8">
    <location>
        <begin position="343"/>
        <end position="562"/>
    </location>
</feature>
<dbReference type="Proteomes" id="UP001597295">
    <property type="component" value="Unassembled WGS sequence"/>
</dbReference>
<evidence type="ECO:0000259" key="9">
    <source>
        <dbReference type="PROSITE" id="PS50929"/>
    </source>
</evidence>
<dbReference type="InterPro" id="IPR036640">
    <property type="entry name" value="ABC1_TM_sf"/>
</dbReference>
<feature type="transmembrane region" description="Helical" evidence="7">
    <location>
        <begin position="145"/>
        <end position="164"/>
    </location>
</feature>
<dbReference type="Gene3D" id="1.20.1560.10">
    <property type="entry name" value="ABC transporter type 1, transmembrane domain"/>
    <property type="match status" value="1"/>
</dbReference>
<name>A0ABW5DLH0_9PROT</name>
<proteinExistence type="predicted"/>